<dbReference type="AlphaFoldDB" id="A0A8H3I0V0"/>
<proteinExistence type="predicted"/>
<name>A0A8H3I0V0_9AGAM</name>
<evidence type="ECO:0000313" key="2">
    <source>
        <dbReference type="Proteomes" id="UP000663827"/>
    </source>
</evidence>
<evidence type="ECO:0000313" key="1">
    <source>
        <dbReference type="EMBL" id="CAE7207158.1"/>
    </source>
</evidence>
<sequence length="331" mass="38225">MSPSPKTPSRTSVALKNIAILAQSLPQRLHTLRITSESHGRKLSYAYGERHRQIFPAGFDSTSSSSNSAAQRSYYSFSPQRLYDDLTASYTPEHHVEDIIVKSASYCKKNTTPNHEFIILEVEDRRSPGLKNFMVLDRNISESPSRSPRIYSSAQSSQSYAAKDEFRVSYDGDRRRLLAQCDLQDHKALETLVFKSEEPLLLYQLATLTRAVSFQRDKYHIITANCYWFSGLIWDCILRMRPSAYYKVAQGHIRGALVSWLRQSTNSAELEVTYEYVDRELLEIDKKFTVQKQGWAHSHGTQMQDDIEAMKMRIQELEEQLNSNPDRYLHH</sequence>
<accession>A0A8H3I0V0</accession>
<dbReference type="Proteomes" id="UP000663827">
    <property type="component" value="Unassembled WGS sequence"/>
</dbReference>
<reference evidence="1" key="1">
    <citation type="submission" date="2021-01" db="EMBL/GenBank/DDBJ databases">
        <authorList>
            <person name="Kaushik A."/>
        </authorList>
    </citation>
    <scope>NUCLEOTIDE SEQUENCE</scope>
    <source>
        <strain evidence="1">AG5</strain>
    </source>
</reference>
<comment type="caution">
    <text evidence="1">The sequence shown here is derived from an EMBL/GenBank/DDBJ whole genome shotgun (WGS) entry which is preliminary data.</text>
</comment>
<gene>
    <name evidence="1" type="ORF">RDB_LOCUS145721</name>
</gene>
<dbReference type="EMBL" id="CAJNJQ010003980">
    <property type="protein sequence ID" value="CAE7207158.1"/>
    <property type="molecule type" value="Genomic_DNA"/>
</dbReference>
<protein>
    <submittedName>
        <fullName evidence="1">Uncharacterized protein</fullName>
    </submittedName>
</protein>
<organism evidence="1 2">
    <name type="scientific">Rhizoctonia solani</name>
    <dbReference type="NCBI Taxonomy" id="456999"/>
    <lineage>
        <taxon>Eukaryota</taxon>
        <taxon>Fungi</taxon>
        <taxon>Dikarya</taxon>
        <taxon>Basidiomycota</taxon>
        <taxon>Agaricomycotina</taxon>
        <taxon>Agaricomycetes</taxon>
        <taxon>Cantharellales</taxon>
        <taxon>Ceratobasidiaceae</taxon>
        <taxon>Rhizoctonia</taxon>
    </lineage>
</organism>